<name>A0A1I1HP13_9GAMM</name>
<proteinExistence type="predicted"/>
<evidence type="ECO:0008006" key="3">
    <source>
        <dbReference type="Google" id="ProtNLM"/>
    </source>
</evidence>
<accession>A0A1I1HP13</accession>
<organism evidence="1 2">
    <name type="scientific">Pseudoalteromonas denitrificans DSM 6059</name>
    <dbReference type="NCBI Taxonomy" id="1123010"/>
    <lineage>
        <taxon>Bacteria</taxon>
        <taxon>Pseudomonadati</taxon>
        <taxon>Pseudomonadota</taxon>
        <taxon>Gammaproteobacteria</taxon>
        <taxon>Alteromonadales</taxon>
        <taxon>Pseudoalteromonadaceae</taxon>
        <taxon>Pseudoalteromonas</taxon>
    </lineage>
</organism>
<sequence length="1017" mass="114722">MINIIKLNLFLIFILIFSERLLAKTIWLEESPLNYEIYDLILDDGLMLFNSSDIYIHNNVLLLPFNASISALEINLNYDKRDKSFKGQLNGKEITLSLQEQSNEINWNVSILISDNQLFIDTQTLGYLIDADITVDNPNLTVLLAPKTQPFPLQSRIARAQREVFKPTKMTDLGYSFIINDQYRAFTPPSGNISFAVTASDTDDNYNVNLNTFNDILFHSANISIAQTNTGSLKKRLTLSRSKLNPTEKLIANINRYSFGDVSASNTRSGSSYTGVGLVFTSFKERYDNSFGKITLDEYATANWQAELYQNGFLIDTGVVDENGRIVFKDVETNYGSNRFEIKTYGSFGEQQTIVRDVLVGQNLLKPGEIKYKGGVFDTNHSLLNSNNVLNNDIDFAPAGFIQGEYGLNNKTSLGLSLFLEKDLENNNSAEEAIVSVTRQLPSALLNLNLKVQEAHSYNLDSNLTGAIGRWTHYQLGMSYSDNYQVLGTNEKIPDKLGFSGSLNGRIGSLGYGISGSTNASSQLQNETSFDSKQNHLTGRISWRYKKVSFSNAVNWSQTKNNDIGNTSVVDQISASIPITKNLNFRASGKFDFSNNRSGGKFKSINSTLNWRISNRLNTNMSINYQSDDKYRISNFLSWRRDDYNLILGTNYSDDSRWQISLGVNFALDYDYHNQIFNLKNTYSPATGTLDLFTFIDNNKNALYDEYDDALVSVEFGSYPYWKNIQTNKFGTAYLPGTSANSPVKVYFETDNTHSPQLKAIHENFRFYTHPGGVISLDIPFNYATEVEGKIEIAEASASAKFIPMQILNTHNKLIQQVTADLDNEYYFSKMWPGEYTLQIDPKYLKNKGLKSAPKQIHLELNGAVEYYTATDFTLTPIKTNTTDAINELAIETKAKLTTIINTKIDAPIHHSDNKALIPAIQMKPIKIAVKSQLMPNEIKTLNNNLFSIQVGAYSKVNYCIEKINELTLLKLRNTFNRHENDFCKVYIGQYSDRIEAQTQMENLPESIKGIGFIVQL</sequence>
<dbReference type="OrthoDB" id="121544at2"/>
<dbReference type="Proteomes" id="UP000198862">
    <property type="component" value="Unassembled WGS sequence"/>
</dbReference>
<evidence type="ECO:0000313" key="1">
    <source>
        <dbReference type="EMBL" id="SFC25601.1"/>
    </source>
</evidence>
<dbReference type="STRING" id="1123010.SAMN02745724_01280"/>
<evidence type="ECO:0000313" key="2">
    <source>
        <dbReference type="Proteomes" id="UP000198862"/>
    </source>
</evidence>
<keyword evidence="2" id="KW-1185">Reference proteome</keyword>
<reference evidence="1 2" key="1">
    <citation type="submission" date="2016-10" db="EMBL/GenBank/DDBJ databases">
        <authorList>
            <person name="de Groot N.N."/>
        </authorList>
    </citation>
    <scope>NUCLEOTIDE SEQUENCE [LARGE SCALE GENOMIC DNA]</scope>
    <source>
        <strain evidence="1 2">DSM 6059</strain>
    </source>
</reference>
<protein>
    <recommendedName>
        <fullName evidence="3">SPOR domain-containing protein</fullName>
    </recommendedName>
</protein>
<dbReference type="RefSeq" id="WP_091981827.1">
    <property type="nucleotide sequence ID" value="NZ_FOLO01000006.1"/>
</dbReference>
<gene>
    <name evidence="1" type="ORF">SAMN02745724_01280</name>
</gene>
<dbReference type="EMBL" id="FOLO01000006">
    <property type="protein sequence ID" value="SFC25601.1"/>
    <property type="molecule type" value="Genomic_DNA"/>
</dbReference>
<dbReference type="AlphaFoldDB" id="A0A1I1HP13"/>